<evidence type="ECO:0000256" key="1">
    <source>
        <dbReference type="ARBA" id="ARBA00007913"/>
    </source>
</evidence>
<feature type="domain" description="Restriction endonuclease type II-like" evidence="9">
    <location>
        <begin position="1068"/>
        <end position="1160"/>
    </location>
</feature>
<keyword evidence="6" id="KW-0175">Coiled coil</keyword>
<dbReference type="SUPFAM" id="SSF52540">
    <property type="entry name" value="P-loop containing nucleoside triphosphate hydrolases"/>
    <property type="match status" value="1"/>
</dbReference>
<comment type="caution">
    <text evidence="10">The sequence shown here is derived from an EMBL/GenBank/DDBJ whole genome shotgun (WGS) entry which is preliminary data.</text>
</comment>
<dbReference type="Pfam" id="PF13087">
    <property type="entry name" value="AAA_12"/>
    <property type="match status" value="1"/>
</dbReference>
<dbReference type="InterPro" id="IPR047187">
    <property type="entry name" value="SF1_C_Upf1"/>
</dbReference>
<dbReference type="InterPro" id="IPR050534">
    <property type="entry name" value="Coronavir_polyprotein_1ab"/>
</dbReference>
<evidence type="ECO:0000313" key="10">
    <source>
        <dbReference type="EMBL" id="MCY6370009.1"/>
    </source>
</evidence>
<sequence>MDAKDKLKNVVSYLQSVKNLKYEEDTKDSCEDEKKNYNKKWDIELNNMQQKINEGGFIPETIKALVEDKEIQQSSESLEEWRETYEHLLFPLPYNEEQSEIAKKLAQNFGIVVQGPPGTGKSHTIANLICHLLAHGKRVLVTSQTDKALKVLSEKIPQEIKHLCISMLGNDTEDLKEVDYSIRKITENLALDIGNLDKDRESLQEELIKCRDNQKELYNKLEKVEKIENGNIQYCGKYYKLLNIAKWVKKNENQYSWIEDEIKSVQKCPITDAKFSRLIYLLSNTNKEDIIQFSSIENLLYNIPSCLEITSKMERFLELKNNYGYYKNIIKDWCVSYNVDYDYNRIINLLESTENFLCEIENTWLENILESSCQSETIRIVFQQMLLRCNFYVKKICSIIKEINGHYVEIPENMDIVTLAQSYNIVYKQYEQKGKINKLFRILHPECQSILEKCRVDNKSIENKEQARIAKKYIEQRYVEQSLRKLWNSSMREYEGEEIEEVNLTVLASLEEKMNKIDTLINWDKVVKNKIVVSMRNIAFLSEIDWCNKETYKHLKNGILSIKYLNEYESIKTYITNSEKIISNIKGFEEIAQAIHSNDIRTVRKAYEKLDKFKEIAPKFKEINILLQKINEDCPKLVQRIINDEDKLNMLVKYKNFSIAWRWRQLDNILNKAHEFKFDEIEENIEKEKERESKLIKQIVVKKAWYNQVNKIGESEKRSLYAWLDAVKRIGQGTGKHSGMYKKLAQREMSKCKDIIPIWIMPLNKVIENFTLSNDLFDVVIIDESSQCDIFGISALFRGKKAVIVGDDNQISPEAVGFNMDKIQELIDKHLQNIPHSEWFDMKTSLYNTALRIFPNRIMLKEHFRCVPEIIDFSNNLCYSNEIIPLRQFNSSEKLGFPIKNIKVEGERDKLKPINVKEAEALTNKITECCKEPRYDGMTMGVISLLGDSQSELIENLLRKKIGEREMNEREIICGNAYSFQGDERDIIFLSMVIANNVKFTALTKETDIKRFNVAASRARNQMWIFHSVDLENLNSRCVRSKLLSYCININKNNNKNIDLKNIFESEFQKDVYRMIKKREYEVKPQVVVGNYKIDFVIEGLHNKFAIECNGDKANKIDNWEEEYKKQMCLERVGWKFFKINGSEFYRNPEETMNKLWRKIKNAEINRGIA</sequence>
<dbReference type="EMBL" id="JAPQES010000001">
    <property type="protein sequence ID" value="MCY6370009.1"/>
    <property type="molecule type" value="Genomic_DNA"/>
</dbReference>
<accession>A0ABT4CLT6</accession>
<dbReference type="InterPro" id="IPR041677">
    <property type="entry name" value="DNA2/NAM7_AAA_11"/>
</dbReference>
<keyword evidence="3" id="KW-0378">Hydrolase</keyword>
<evidence type="ECO:0000256" key="4">
    <source>
        <dbReference type="ARBA" id="ARBA00022806"/>
    </source>
</evidence>
<evidence type="ECO:0000259" key="8">
    <source>
        <dbReference type="Pfam" id="PF13087"/>
    </source>
</evidence>
<evidence type="ECO:0000259" key="7">
    <source>
        <dbReference type="Pfam" id="PF13086"/>
    </source>
</evidence>
<keyword evidence="2" id="KW-0547">Nucleotide-binding</keyword>
<evidence type="ECO:0000256" key="6">
    <source>
        <dbReference type="SAM" id="Coils"/>
    </source>
</evidence>
<gene>
    <name evidence="10" type="ORF">OXH55_05140</name>
</gene>
<dbReference type="RefSeq" id="WP_268048504.1">
    <property type="nucleotide sequence ID" value="NZ_JAPQES010000001.1"/>
</dbReference>
<comment type="similarity">
    <text evidence="1">Belongs to the DNA2/NAM7 helicase family.</text>
</comment>
<dbReference type="InterPro" id="IPR041679">
    <property type="entry name" value="DNA2/NAM7-like_C"/>
</dbReference>
<organism evidence="10 11">
    <name type="scientific">Clostridium ganghwense</name>
    <dbReference type="NCBI Taxonomy" id="312089"/>
    <lineage>
        <taxon>Bacteria</taxon>
        <taxon>Bacillati</taxon>
        <taxon>Bacillota</taxon>
        <taxon>Clostridia</taxon>
        <taxon>Eubacteriales</taxon>
        <taxon>Clostridiaceae</taxon>
        <taxon>Clostridium</taxon>
    </lineage>
</organism>
<keyword evidence="5" id="KW-0067">ATP-binding</keyword>
<proteinExistence type="inferred from homology"/>
<keyword evidence="4" id="KW-0347">Helicase</keyword>
<reference evidence="10" key="1">
    <citation type="submission" date="2022-12" db="EMBL/GenBank/DDBJ databases">
        <authorList>
            <person name="Wang J."/>
        </authorList>
    </citation>
    <scope>NUCLEOTIDE SEQUENCE</scope>
    <source>
        <strain evidence="10">HY-42-06</strain>
    </source>
</reference>
<keyword evidence="11" id="KW-1185">Reference proteome</keyword>
<dbReference type="Gene3D" id="3.40.50.300">
    <property type="entry name" value="P-loop containing nucleotide triphosphate hydrolases"/>
    <property type="match status" value="3"/>
</dbReference>
<dbReference type="Pfam" id="PF18741">
    <property type="entry name" value="MTES_1575"/>
    <property type="match status" value="1"/>
</dbReference>
<feature type="domain" description="DNA2/NAM7 helicase-like C-terminal" evidence="8">
    <location>
        <begin position="844"/>
        <end position="1026"/>
    </location>
</feature>
<protein>
    <submittedName>
        <fullName evidence="10">AAA domain-containing protein</fullName>
    </submittedName>
</protein>
<feature type="domain" description="DNA2/NAM7 helicase helicase" evidence="7">
    <location>
        <begin position="94"/>
        <end position="260"/>
    </location>
</feature>
<dbReference type="InterPro" id="IPR027417">
    <property type="entry name" value="P-loop_NTPase"/>
</dbReference>
<dbReference type="Pfam" id="PF13086">
    <property type="entry name" value="AAA_11"/>
    <property type="match status" value="1"/>
</dbReference>
<evidence type="ECO:0000256" key="5">
    <source>
        <dbReference type="ARBA" id="ARBA00022840"/>
    </source>
</evidence>
<evidence type="ECO:0000313" key="11">
    <source>
        <dbReference type="Proteomes" id="UP001079657"/>
    </source>
</evidence>
<evidence type="ECO:0000256" key="3">
    <source>
        <dbReference type="ARBA" id="ARBA00022801"/>
    </source>
</evidence>
<dbReference type="PANTHER" id="PTHR43788">
    <property type="entry name" value="DNA2/NAM7 HELICASE FAMILY MEMBER"/>
    <property type="match status" value="1"/>
</dbReference>
<feature type="coiled-coil region" evidence="6">
    <location>
        <begin position="186"/>
        <end position="220"/>
    </location>
</feature>
<evidence type="ECO:0000256" key="2">
    <source>
        <dbReference type="ARBA" id="ARBA00022741"/>
    </source>
</evidence>
<feature type="coiled-coil region" evidence="6">
    <location>
        <begin position="671"/>
        <end position="698"/>
    </location>
</feature>
<dbReference type="CDD" id="cd18808">
    <property type="entry name" value="SF1_C_Upf1"/>
    <property type="match status" value="1"/>
</dbReference>
<evidence type="ECO:0000259" key="9">
    <source>
        <dbReference type="Pfam" id="PF18741"/>
    </source>
</evidence>
<dbReference type="Proteomes" id="UP001079657">
    <property type="component" value="Unassembled WGS sequence"/>
</dbReference>
<dbReference type="PANTHER" id="PTHR43788:SF8">
    <property type="entry name" value="DNA-BINDING PROTEIN SMUBP-2"/>
    <property type="match status" value="1"/>
</dbReference>
<dbReference type="InterPro" id="IPR049468">
    <property type="entry name" value="Restrct_endonuc-II-like_dom"/>
</dbReference>
<name>A0ABT4CLT6_9CLOT</name>